<dbReference type="PANTHER" id="PTHR43157">
    <property type="entry name" value="PHOSPHATIDYLINOSITOL-GLYCAN BIOSYNTHESIS CLASS F PROTEIN-RELATED"/>
    <property type="match status" value="1"/>
</dbReference>
<dbReference type="InterPro" id="IPR036291">
    <property type="entry name" value="NAD(P)-bd_dom_sf"/>
</dbReference>
<dbReference type="InterPro" id="IPR002347">
    <property type="entry name" value="SDR_fam"/>
</dbReference>
<proteinExistence type="predicted"/>
<dbReference type="Proteomes" id="UP000292702">
    <property type="component" value="Unassembled WGS sequence"/>
</dbReference>
<keyword evidence="1" id="KW-0560">Oxidoreductase</keyword>
<protein>
    <submittedName>
        <fullName evidence="2">Uncharacterized protein</fullName>
    </submittedName>
</protein>
<accession>A0A4V2MVV4</accession>
<evidence type="ECO:0000313" key="3">
    <source>
        <dbReference type="Proteomes" id="UP000292702"/>
    </source>
</evidence>
<sequence>MATTSADYTPLPVVQVDLTGRTVLVVGSNTGLGYEAAKHLARMNPKRLIGTCRTDEKCRATEESIKKETDFNAVECWPLELSSFSSVKAFVDRFERDGEGRLDIVLLNAGVAIFDYTVTEDGHETQVQINYLSSALLSLLLVPTMLRTAEKTGRFSRLALVSSRQHFRVSFDADNFPQTRSIVEVLDSEEYSTPENMSAKRYSQTKFLNILFTRALQAHLPSDAPLVMTSVCPAFCVSDLLRHVNKGQYDEALKSARSAEEGSRQLILGTVGPQDGKEETMKGGYVSDNAVRDPSPWTFTEEGKQVQERLWKETLEILSTVDARVTKAAEVYTKS</sequence>
<dbReference type="EMBL" id="RWJN01000266">
    <property type="protein sequence ID" value="TCD63927.1"/>
    <property type="molecule type" value="Genomic_DNA"/>
</dbReference>
<evidence type="ECO:0000256" key="1">
    <source>
        <dbReference type="ARBA" id="ARBA00023002"/>
    </source>
</evidence>
<dbReference type="AlphaFoldDB" id="A0A4V2MVV4"/>
<organism evidence="2 3">
    <name type="scientific">Steccherinum ochraceum</name>
    <dbReference type="NCBI Taxonomy" id="92696"/>
    <lineage>
        <taxon>Eukaryota</taxon>
        <taxon>Fungi</taxon>
        <taxon>Dikarya</taxon>
        <taxon>Basidiomycota</taxon>
        <taxon>Agaricomycotina</taxon>
        <taxon>Agaricomycetes</taxon>
        <taxon>Polyporales</taxon>
        <taxon>Steccherinaceae</taxon>
        <taxon>Steccherinum</taxon>
    </lineage>
</organism>
<evidence type="ECO:0000313" key="2">
    <source>
        <dbReference type="EMBL" id="TCD63927.1"/>
    </source>
</evidence>
<dbReference type="Pfam" id="PF00106">
    <property type="entry name" value="adh_short"/>
    <property type="match status" value="1"/>
</dbReference>
<dbReference type="PRINTS" id="PR00081">
    <property type="entry name" value="GDHRDH"/>
</dbReference>
<dbReference type="Gene3D" id="3.40.50.720">
    <property type="entry name" value="NAD(P)-binding Rossmann-like Domain"/>
    <property type="match status" value="1"/>
</dbReference>
<dbReference type="PANTHER" id="PTHR43157:SF31">
    <property type="entry name" value="PHOSPHATIDYLINOSITOL-GLYCAN BIOSYNTHESIS CLASS F PROTEIN"/>
    <property type="match status" value="1"/>
</dbReference>
<comment type="caution">
    <text evidence="2">The sequence shown here is derived from an EMBL/GenBank/DDBJ whole genome shotgun (WGS) entry which is preliminary data.</text>
</comment>
<dbReference type="GO" id="GO:0016491">
    <property type="term" value="F:oxidoreductase activity"/>
    <property type="evidence" value="ECO:0007669"/>
    <property type="project" value="UniProtKB-KW"/>
</dbReference>
<dbReference type="STRING" id="92696.A0A4V2MVV4"/>
<dbReference type="SUPFAM" id="SSF51735">
    <property type="entry name" value="NAD(P)-binding Rossmann-fold domains"/>
    <property type="match status" value="1"/>
</dbReference>
<reference evidence="2 3" key="1">
    <citation type="submission" date="2018-11" db="EMBL/GenBank/DDBJ databases">
        <title>Genome assembly of Steccherinum ochraceum LE-BIN_3174, the white-rot fungus of the Steccherinaceae family (The Residual Polyporoid clade, Polyporales, Basidiomycota).</title>
        <authorList>
            <person name="Fedorova T.V."/>
            <person name="Glazunova O.A."/>
            <person name="Landesman E.O."/>
            <person name="Moiseenko K.V."/>
            <person name="Psurtseva N.V."/>
            <person name="Savinova O.S."/>
            <person name="Shakhova N.V."/>
            <person name="Tyazhelova T.V."/>
            <person name="Vasina D.V."/>
        </authorList>
    </citation>
    <scope>NUCLEOTIDE SEQUENCE [LARGE SCALE GENOMIC DNA]</scope>
    <source>
        <strain evidence="2 3">LE-BIN_3174</strain>
    </source>
</reference>
<gene>
    <name evidence="2" type="ORF">EIP91_004774</name>
</gene>
<keyword evidence="3" id="KW-1185">Reference proteome</keyword>
<name>A0A4V2MVV4_9APHY</name>
<dbReference type="OrthoDB" id="542013at2759"/>